<dbReference type="EMBL" id="CAKOGL010000002">
    <property type="protein sequence ID" value="CAH2083999.1"/>
    <property type="molecule type" value="Genomic_DNA"/>
</dbReference>
<reference evidence="2" key="1">
    <citation type="submission" date="2022-03" db="EMBL/GenBank/DDBJ databases">
        <authorList>
            <person name="Tunstrom K."/>
        </authorList>
    </citation>
    <scope>NUCLEOTIDE SEQUENCE</scope>
</reference>
<dbReference type="CDD" id="cd01650">
    <property type="entry name" value="RT_nLTR_like"/>
    <property type="match status" value="1"/>
</dbReference>
<dbReference type="PANTHER" id="PTHR33332">
    <property type="entry name" value="REVERSE TRANSCRIPTASE DOMAIN-CONTAINING PROTEIN"/>
    <property type="match status" value="1"/>
</dbReference>
<dbReference type="Proteomes" id="UP001153954">
    <property type="component" value="Unassembled WGS sequence"/>
</dbReference>
<sequence>MDSGGQVDAIFTDYSKAFDRIDHSLLLEKLYLAGIHGSLFRWFSSYIENRSQAVVLNGFSSAWCQVPSGVPQGSLLGPLLFNIFINDISSCFQHSQFLLYADDMKIFRTIKNLTDCNLLQEDLDRFAEYCHNNKLDLNVSKCSSMTFSRSNKPIQFSYKLKAQVLVKVTEVRDLGVIHDTKLTYNKHLDYIINKANRSLGFICRVSSEFSNIKTIKILYCSYVRSSLEYCSQVWNPQYLIYVNRLESIQKRFIKHLQFKCKTYDSSYESRARRFHLLPLFERRRIADIVSLLKIAQNKIDSPLLLSKIYLKVPSRSSRIPSLLYTPFSSTNYRKNSFLIRTSKEINKLNDIPELDFDLFNTSVDVLKRIMTRHWFDAIS</sequence>
<dbReference type="AlphaFoldDB" id="A0AAU9TAM4"/>
<evidence type="ECO:0000313" key="2">
    <source>
        <dbReference type="EMBL" id="CAH2083999.1"/>
    </source>
</evidence>
<comment type="caution">
    <text evidence="2">The sequence shown here is derived from an EMBL/GenBank/DDBJ whole genome shotgun (WGS) entry which is preliminary data.</text>
</comment>
<name>A0AAU9TAM4_EUPED</name>
<dbReference type="PROSITE" id="PS50878">
    <property type="entry name" value="RT_POL"/>
    <property type="match status" value="1"/>
</dbReference>
<evidence type="ECO:0000313" key="3">
    <source>
        <dbReference type="Proteomes" id="UP001153954"/>
    </source>
</evidence>
<feature type="domain" description="Reverse transcriptase" evidence="1">
    <location>
        <begin position="1"/>
        <end position="160"/>
    </location>
</feature>
<protein>
    <recommendedName>
        <fullName evidence="1">Reverse transcriptase domain-containing protein</fullName>
    </recommendedName>
</protein>
<keyword evidence="3" id="KW-1185">Reference proteome</keyword>
<dbReference type="InterPro" id="IPR043502">
    <property type="entry name" value="DNA/RNA_pol_sf"/>
</dbReference>
<proteinExistence type="predicted"/>
<dbReference type="GO" id="GO:0071897">
    <property type="term" value="P:DNA biosynthetic process"/>
    <property type="evidence" value="ECO:0007669"/>
    <property type="project" value="UniProtKB-ARBA"/>
</dbReference>
<accession>A0AAU9TAM4</accession>
<organism evidence="2 3">
    <name type="scientific">Euphydryas editha</name>
    <name type="common">Edith's checkerspot</name>
    <dbReference type="NCBI Taxonomy" id="104508"/>
    <lineage>
        <taxon>Eukaryota</taxon>
        <taxon>Metazoa</taxon>
        <taxon>Ecdysozoa</taxon>
        <taxon>Arthropoda</taxon>
        <taxon>Hexapoda</taxon>
        <taxon>Insecta</taxon>
        <taxon>Pterygota</taxon>
        <taxon>Neoptera</taxon>
        <taxon>Endopterygota</taxon>
        <taxon>Lepidoptera</taxon>
        <taxon>Glossata</taxon>
        <taxon>Ditrysia</taxon>
        <taxon>Papilionoidea</taxon>
        <taxon>Nymphalidae</taxon>
        <taxon>Nymphalinae</taxon>
        <taxon>Euphydryas</taxon>
    </lineage>
</organism>
<dbReference type="Pfam" id="PF00078">
    <property type="entry name" value="RVT_1"/>
    <property type="match status" value="1"/>
</dbReference>
<dbReference type="InterPro" id="IPR000477">
    <property type="entry name" value="RT_dom"/>
</dbReference>
<gene>
    <name evidence="2" type="ORF">EEDITHA_LOCUS612</name>
</gene>
<evidence type="ECO:0000259" key="1">
    <source>
        <dbReference type="PROSITE" id="PS50878"/>
    </source>
</evidence>
<dbReference type="SUPFAM" id="SSF56672">
    <property type="entry name" value="DNA/RNA polymerases"/>
    <property type="match status" value="1"/>
</dbReference>